<keyword evidence="3" id="KW-1185">Reference proteome</keyword>
<proteinExistence type="predicted"/>
<comment type="caution">
    <text evidence="2">The sequence shown here is derived from an EMBL/GenBank/DDBJ whole genome shotgun (WGS) entry which is preliminary data.</text>
</comment>
<sequence>MRPSTLQKSCTDEWFHLSHFPSKAEPAYNIDRSKTAIPAVIAIISLVHDCEMFRQMRNVTERFSKFSAMSSAEQMAAEYEQDGGPEFTGSSGKRSKAEQARTSTREVSSFIGIRNYTSSLASVVAVVLFGGKKKLLAVFIGWVPQVTVHAFINLKRFGSGRGGDSMWIH</sequence>
<dbReference type="EMBL" id="JAVFWL010000003">
    <property type="protein sequence ID" value="KAK6745452.1"/>
    <property type="molecule type" value="Genomic_DNA"/>
</dbReference>
<organism evidence="2 3">
    <name type="scientific">Necator americanus</name>
    <name type="common">Human hookworm</name>
    <dbReference type="NCBI Taxonomy" id="51031"/>
    <lineage>
        <taxon>Eukaryota</taxon>
        <taxon>Metazoa</taxon>
        <taxon>Ecdysozoa</taxon>
        <taxon>Nematoda</taxon>
        <taxon>Chromadorea</taxon>
        <taxon>Rhabditida</taxon>
        <taxon>Rhabditina</taxon>
        <taxon>Rhabditomorpha</taxon>
        <taxon>Strongyloidea</taxon>
        <taxon>Ancylostomatidae</taxon>
        <taxon>Bunostominae</taxon>
        <taxon>Necator</taxon>
    </lineage>
</organism>
<reference evidence="2 3" key="1">
    <citation type="submission" date="2023-08" db="EMBL/GenBank/DDBJ databases">
        <title>A Necator americanus chromosomal reference genome.</title>
        <authorList>
            <person name="Ilik V."/>
            <person name="Petrzelkova K.J."/>
            <person name="Pardy F."/>
            <person name="Fuh T."/>
            <person name="Niatou-Singa F.S."/>
            <person name="Gouil Q."/>
            <person name="Baker L."/>
            <person name="Ritchie M.E."/>
            <person name="Jex A.R."/>
            <person name="Gazzola D."/>
            <person name="Li H."/>
            <person name="Toshio Fujiwara R."/>
            <person name="Zhan B."/>
            <person name="Aroian R.V."/>
            <person name="Pafco B."/>
            <person name="Schwarz E.M."/>
        </authorList>
    </citation>
    <scope>NUCLEOTIDE SEQUENCE [LARGE SCALE GENOMIC DNA]</scope>
    <source>
        <strain evidence="2 3">Aroian</strain>
        <tissue evidence="2">Whole animal</tissue>
    </source>
</reference>
<dbReference type="Proteomes" id="UP001303046">
    <property type="component" value="Unassembled WGS sequence"/>
</dbReference>
<evidence type="ECO:0000313" key="3">
    <source>
        <dbReference type="Proteomes" id="UP001303046"/>
    </source>
</evidence>
<evidence type="ECO:0000256" key="1">
    <source>
        <dbReference type="SAM" id="MobiDB-lite"/>
    </source>
</evidence>
<feature type="region of interest" description="Disordered" evidence="1">
    <location>
        <begin position="79"/>
        <end position="101"/>
    </location>
</feature>
<evidence type="ECO:0000313" key="2">
    <source>
        <dbReference type="EMBL" id="KAK6745452.1"/>
    </source>
</evidence>
<gene>
    <name evidence="2" type="primary">Necator_chrIII.g12667</name>
    <name evidence="2" type="ORF">RB195_011900</name>
</gene>
<protein>
    <submittedName>
        <fullName evidence="2">Uncharacterized protein</fullName>
    </submittedName>
</protein>
<accession>A0ABR1D5B9</accession>
<name>A0ABR1D5B9_NECAM</name>